<evidence type="ECO:0000313" key="2">
    <source>
        <dbReference type="EMBL" id="CDW83868.1"/>
    </source>
</evidence>
<gene>
    <name evidence="2" type="primary">Contig6660.g7130</name>
    <name evidence="2" type="ORF">STYLEM_12920</name>
</gene>
<sequence>MALYNSAISTTFTQDSTKSSLNLTGLHQPALHTPQRMKRRNSGNKDYDEKSQLSMIHETISSHSKTQDNSVLGKKAIESNKSNMNYQNFRDTQLSNLDIKSTRQSQQMVLDVENPFKFQKNLSPLSQNH</sequence>
<keyword evidence="3" id="KW-1185">Reference proteome</keyword>
<evidence type="ECO:0000256" key="1">
    <source>
        <dbReference type="SAM" id="MobiDB-lite"/>
    </source>
</evidence>
<reference evidence="2 3" key="1">
    <citation type="submission" date="2014-06" db="EMBL/GenBank/DDBJ databases">
        <authorList>
            <person name="Swart Estienne"/>
        </authorList>
    </citation>
    <scope>NUCLEOTIDE SEQUENCE [LARGE SCALE GENOMIC DNA]</scope>
    <source>
        <strain evidence="2 3">130c</strain>
    </source>
</reference>
<dbReference type="AlphaFoldDB" id="A0A078ASL6"/>
<proteinExistence type="predicted"/>
<feature type="region of interest" description="Disordered" evidence="1">
    <location>
        <begin position="25"/>
        <end position="50"/>
    </location>
</feature>
<organism evidence="2 3">
    <name type="scientific">Stylonychia lemnae</name>
    <name type="common">Ciliate</name>
    <dbReference type="NCBI Taxonomy" id="5949"/>
    <lineage>
        <taxon>Eukaryota</taxon>
        <taxon>Sar</taxon>
        <taxon>Alveolata</taxon>
        <taxon>Ciliophora</taxon>
        <taxon>Intramacronucleata</taxon>
        <taxon>Spirotrichea</taxon>
        <taxon>Stichotrichia</taxon>
        <taxon>Sporadotrichida</taxon>
        <taxon>Oxytrichidae</taxon>
        <taxon>Stylonychinae</taxon>
        <taxon>Stylonychia</taxon>
    </lineage>
</organism>
<dbReference type="InParanoid" id="A0A078ASL6"/>
<accession>A0A078ASL6</accession>
<dbReference type="EMBL" id="CCKQ01012258">
    <property type="protein sequence ID" value="CDW83868.1"/>
    <property type="molecule type" value="Genomic_DNA"/>
</dbReference>
<protein>
    <submittedName>
        <fullName evidence="2">Uncharacterized protein</fullName>
    </submittedName>
</protein>
<name>A0A078ASL6_STYLE</name>
<evidence type="ECO:0000313" key="3">
    <source>
        <dbReference type="Proteomes" id="UP000039865"/>
    </source>
</evidence>
<dbReference type="Proteomes" id="UP000039865">
    <property type="component" value="Unassembled WGS sequence"/>
</dbReference>